<dbReference type="SUPFAM" id="SSF49785">
    <property type="entry name" value="Galactose-binding domain-like"/>
    <property type="match status" value="1"/>
</dbReference>
<comment type="caution">
    <text evidence="10">The sequence shown here is derived from an EMBL/GenBank/DDBJ whole genome shotgun (WGS) entry which is preliminary data.</text>
</comment>
<dbReference type="InterPro" id="IPR050347">
    <property type="entry name" value="Bact_Beta-galactosidase"/>
</dbReference>
<dbReference type="InterPro" id="IPR011013">
    <property type="entry name" value="Gal_mutarotase_sf_dom"/>
</dbReference>
<evidence type="ECO:0000256" key="4">
    <source>
        <dbReference type="ARBA" id="ARBA00013303"/>
    </source>
</evidence>
<dbReference type="EMBL" id="RQYT01000010">
    <property type="protein sequence ID" value="RRD50026.1"/>
    <property type="molecule type" value="Genomic_DNA"/>
</dbReference>
<dbReference type="InterPro" id="IPR008979">
    <property type="entry name" value="Galactose-bd-like_sf"/>
</dbReference>
<dbReference type="EC" id="3.2.1.23" evidence="3 8"/>
<comment type="similarity">
    <text evidence="2 8">Belongs to the glycosyl hydrolase 2 family.</text>
</comment>
<evidence type="ECO:0000259" key="9">
    <source>
        <dbReference type="SMART" id="SM01038"/>
    </source>
</evidence>
<dbReference type="Pfam" id="PF16353">
    <property type="entry name" value="LacZ_4"/>
    <property type="match status" value="1"/>
</dbReference>
<reference evidence="10 11" key="1">
    <citation type="submission" date="2018-11" db="EMBL/GenBank/DDBJ databases">
        <title>Genomes From Bacteria Associated with the Canine Oral Cavity: a Test Case for Automated Genome-Based Taxonomic Assignment.</title>
        <authorList>
            <person name="Coil D.A."/>
            <person name="Jospin G."/>
            <person name="Darling A.E."/>
            <person name="Wallis C."/>
            <person name="Davis I.J."/>
            <person name="Harris S."/>
            <person name="Eisen J.A."/>
            <person name="Holcombe L.J."/>
            <person name="O'Flynn C."/>
        </authorList>
    </citation>
    <scope>NUCLEOTIDE SEQUENCE [LARGE SCALE GENOMIC DNA]</scope>
    <source>
        <strain evidence="10 11">OH2822_COT-296</strain>
    </source>
</reference>
<dbReference type="GO" id="GO:0004565">
    <property type="term" value="F:beta-galactosidase activity"/>
    <property type="evidence" value="ECO:0007669"/>
    <property type="project" value="UniProtKB-EC"/>
</dbReference>
<dbReference type="InterPro" id="IPR032312">
    <property type="entry name" value="LacZ_4"/>
</dbReference>
<dbReference type="SUPFAM" id="SSF74650">
    <property type="entry name" value="Galactose mutarotase-like"/>
    <property type="match status" value="1"/>
</dbReference>
<dbReference type="InterPro" id="IPR006104">
    <property type="entry name" value="Glyco_hydro_2_N"/>
</dbReference>
<dbReference type="InterPro" id="IPR004199">
    <property type="entry name" value="B-gal_small/dom_5"/>
</dbReference>
<dbReference type="InterPro" id="IPR006103">
    <property type="entry name" value="Glyco_hydro_2_cat"/>
</dbReference>
<keyword evidence="5 8" id="KW-0378">Hydrolase</keyword>
<dbReference type="GO" id="GO:0005990">
    <property type="term" value="P:lactose catabolic process"/>
    <property type="evidence" value="ECO:0007669"/>
    <property type="project" value="TreeGrafter"/>
</dbReference>
<evidence type="ECO:0000256" key="1">
    <source>
        <dbReference type="ARBA" id="ARBA00001412"/>
    </source>
</evidence>
<dbReference type="SMART" id="SM01038">
    <property type="entry name" value="Bgal_small_N"/>
    <property type="match status" value="1"/>
</dbReference>
<dbReference type="InterPro" id="IPR036156">
    <property type="entry name" value="Beta-gal/glucu_dom_sf"/>
</dbReference>
<dbReference type="Gene3D" id="2.70.98.10">
    <property type="match status" value="1"/>
</dbReference>
<dbReference type="SUPFAM" id="SSF51445">
    <property type="entry name" value="(Trans)glycosidases"/>
    <property type="match status" value="1"/>
</dbReference>
<dbReference type="InterPro" id="IPR017853">
    <property type="entry name" value="GH"/>
</dbReference>
<dbReference type="InterPro" id="IPR006102">
    <property type="entry name" value="Ig-like_GH2"/>
</dbReference>
<evidence type="ECO:0000256" key="7">
    <source>
        <dbReference type="ARBA" id="ARBA00032230"/>
    </source>
</evidence>
<dbReference type="OrthoDB" id="9762066at2"/>
<evidence type="ECO:0000256" key="3">
    <source>
        <dbReference type="ARBA" id="ARBA00012756"/>
    </source>
</evidence>
<dbReference type="PRINTS" id="PR00132">
    <property type="entry name" value="GLHYDRLASE2"/>
</dbReference>
<dbReference type="Pfam" id="PF00703">
    <property type="entry name" value="Glyco_hydro_2"/>
    <property type="match status" value="1"/>
</dbReference>
<dbReference type="InterPro" id="IPR023232">
    <property type="entry name" value="Glyco_hydro_2_AS"/>
</dbReference>
<dbReference type="InterPro" id="IPR014718">
    <property type="entry name" value="GH-type_carb-bd"/>
</dbReference>
<dbReference type="InterPro" id="IPR006101">
    <property type="entry name" value="Glyco_hydro_2"/>
</dbReference>
<gene>
    <name evidence="10" type="ORF">EII35_06280</name>
</gene>
<dbReference type="SUPFAM" id="SSF49303">
    <property type="entry name" value="beta-Galactosidase/glucuronidase domain"/>
    <property type="match status" value="2"/>
</dbReference>
<feature type="domain" description="Beta galactosidase small chain/" evidence="9">
    <location>
        <begin position="712"/>
        <end position="981"/>
    </location>
</feature>
<dbReference type="InterPro" id="IPR023230">
    <property type="entry name" value="Glyco_hydro_2_CS"/>
</dbReference>
<evidence type="ECO:0000313" key="10">
    <source>
        <dbReference type="EMBL" id="RRD50026.1"/>
    </source>
</evidence>
<dbReference type="Gene3D" id="3.20.20.80">
    <property type="entry name" value="Glycosidases"/>
    <property type="match status" value="1"/>
</dbReference>
<name>A0A3P1WVI1_9ACTN</name>
<comment type="catalytic activity">
    <reaction evidence="1 8">
        <text>Hydrolysis of terminal non-reducing beta-D-galactose residues in beta-D-galactosides.</text>
        <dbReference type="EC" id="3.2.1.23"/>
    </reaction>
</comment>
<accession>A0A3P1WVI1</accession>
<evidence type="ECO:0000256" key="6">
    <source>
        <dbReference type="ARBA" id="ARBA00023295"/>
    </source>
</evidence>
<protein>
    <recommendedName>
        <fullName evidence="4 8">Beta-galactosidase</fullName>
        <ecNumber evidence="3 8">3.2.1.23</ecNumber>
    </recommendedName>
    <alternativeName>
        <fullName evidence="7 8">Lactase</fullName>
    </alternativeName>
</protein>
<dbReference type="Gene3D" id="2.60.40.10">
    <property type="entry name" value="Immunoglobulins"/>
    <property type="match status" value="2"/>
</dbReference>
<sequence>MVISVEYLADPQRFEENCLPPRSDHRWFASREEALAGESSLEQSLNGVWHLHWAPDLDSRPEGFEHPDFDVSDWDEIPVPAHLQLHGHGRPQYTNVAYPWDGHDDILPGQLPAANSVASQVRFLDAPELAPGERWVLRFDGVESAFGVWLNGEWIGYSTDSFTAAEFDVTAAMVPGRNRLAVQIFQFSSGSWLEDQDFFRFSGIFRDVTLLRLPATHLADLRVTTTVADNLDHAIVELTATLAGEGELRAVLDGVGELVDGMIRVPEPRLWSAEDPHLYDLWIEVLHDGAVVEVVRQRVGIRRFGLEDGLLRNNGERVVFCGVNRHEFGPRGRVMTRDEIAADLRLLKAHNVNAVRTSHYPNSTAFYELCDELGLYVIDEMNLETHGMWEAVRLGRLPSSDVIPGDRPEWRDATLFRAANMLARDVNHPCVVMWSCGNESYGGSTLLAVAQWFRSQDSRPVHYEGVHWDPRWPETSDVTSRMYPPVEEIEAYLATHRDRPYVLCEYAHAMGNSFGAVHKYTELAWRDELFQGGFIWDFADQALPATASDGTTYWAYGGDFGDRPHDGDFSANGLCFADHTPKPLLTEAKQLYAPLHIAADENGFTVTNRWSFTRSGGLDCVLTLLVDGQPTRTERTHLDLAPGESRHVDWPFAPSRGDGEVVAEVSFRLREATAWAGPGHEVSFAQAVLREPSPRRGTPAAPRIVPGTLNVGVRGDDVELLFSKSHGGLVSWRLGERELLAGLPRPCFWHAPTSNERGWASPHHDGLWLLASRYALADGEPEVSLDEGVAVVRYRYRLPEGGHCGIEHRVEGDGHVTVHMNLDPDPTWSDPPEFGLLLPLDPALDRIRWYGDGPHESALDRRASARLGLWEQRVADQLTPYVRPQEAGGHTGVRWAEVTDGTVGLRFEAEVGEEMEFSALPWTPYEIEEALHPWQLPPSARTVVRATWRRRGVGGDDSWRARTHPEYCLPRGPLEFTFSLRAFIG</sequence>
<dbReference type="Pfam" id="PF02929">
    <property type="entry name" value="Bgal_small_N"/>
    <property type="match status" value="1"/>
</dbReference>
<organism evidence="10 11">
    <name type="scientific">Arachnia propionica</name>
    <dbReference type="NCBI Taxonomy" id="1750"/>
    <lineage>
        <taxon>Bacteria</taxon>
        <taxon>Bacillati</taxon>
        <taxon>Actinomycetota</taxon>
        <taxon>Actinomycetes</taxon>
        <taxon>Propionibacteriales</taxon>
        <taxon>Propionibacteriaceae</taxon>
        <taxon>Arachnia</taxon>
    </lineage>
</organism>
<dbReference type="AlphaFoldDB" id="A0A3P1WVI1"/>
<dbReference type="GO" id="GO:0030246">
    <property type="term" value="F:carbohydrate binding"/>
    <property type="evidence" value="ECO:0007669"/>
    <property type="project" value="InterPro"/>
</dbReference>
<evidence type="ECO:0000256" key="5">
    <source>
        <dbReference type="ARBA" id="ARBA00022801"/>
    </source>
</evidence>
<dbReference type="Gene3D" id="2.60.120.260">
    <property type="entry name" value="Galactose-binding domain-like"/>
    <property type="match status" value="1"/>
</dbReference>
<evidence type="ECO:0000256" key="2">
    <source>
        <dbReference type="ARBA" id="ARBA00007401"/>
    </source>
</evidence>
<dbReference type="PROSITE" id="PS00719">
    <property type="entry name" value="GLYCOSYL_HYDROL_F2_1"/>
    <property type="match status" value="1"/>
</dbReference>
<dbReference type="PROSITE" id="PS00608">
    <property type="entry name" value="GLYCOSYL_HYDROL_F2_2"/>
    <property type="match status" value="1"/>
</dbReference>
<dbReference type="Proteomes" id="UP000280935">
    <property type="component" value="Unassembled WGS sequence"/>
</dbReference>
<dbReference type="Pfam" id="PF02836">
    <property type="entry name" value="Glyco_hydro_2_C"/>
    <property type="match status" value="1"/>
</dbReference>
<dbReference type="GO" id="GO:0009341">
    <property type="term" value="C:beta-galactosidase complex"/>
    <property type="evidence" value="ECO:0007669"/>
    <property type="project" value="InterPro"/>
</dbReference>
<keyword evidence="6 8" id="KW-0326">Glycosidase</keyword>
<evidence type="ECO:0000313" key="11">
    <source>
        <dbReference type="Proteomes" id="UP000280935"/>
    </source>
</evidence>
<dbReference type="InterPro" id="IPR013783">
    <property type="entry name" value="Ig-like_fold"/>
</dbReference>
<dbReference type="Pfam" id="PF02837">
    <property type="entry name" value="Glyco_hydro_2_N"/>
    <property type="match status" value="1"/>
</dbReference>
<proteinExistence type="inferred from homology"/>
<evidence type="ECO:0000256" key="8">
    <source>
        <dbReference type="RuleBase" id="RU361154"/>
    </source>
</evidence>
<dbReference type="PANTHER" id="PTHR46323">
    <property type="entry name" value="BETA-GALACTOSIDASE"/>
    <property type="match status" value="1"/>
</dbReference>
<dbReference type="PANTHER" id="PTHR46323:SF2">
    <property type="entry name" value="BETA-GALACTOSIDASE"/>
    <property type="match status" value="1"/>
</dbReference>